<organism evidence="1 2">
    <name type="scientific">Catenaria anguillulae PL171</name>
    <dbReference type="NCBI Taxonomy" id="765915"/>
    <lineage>
        <taxon>Eukaryota</taxon>
        <taxon>Fungi</taxon>
        <taxon>Fungi incertae sedis</taxon>
        <taxon>Blastocladiomycota</taxon>
        <taxon>Blastocladiomycetes</taxon>
        <taxon>Blastocladiales</taxon>
        <taxon>Catenariaceae</taxon>
        <taxon>Catenaria</taxon>
    </lineage>
</organism>
<dbReference type="AlphaFoldDB" id="A0A1Y2H485"/>
<accession>A0A1Y2H485</accession>
<name>A0A1Y2H485_9FUNG</name>
<evidence type="ECO:0000313" key="2">
    <source>
        <dbReference type="Proteomes" id="UP000193411"/>
    </source>
</evidence>
<proteinExistence type="predicted"/>
<comment type="caution">
    <text evidence="1">The sequence shown here is derived from an EMBL/GenBank/DDBJ whole genome shotgun (WGS) entry which is preliminary data.</text>
</comment>
<evidence type="ECO:0000313" key="1">
    <source>
        <dbReference type="EMBL" id="ORZ29325.1"/>
    </source>
</evidence>
<sequence length="198" mass="21882">MDCPSVHQGCADGHRLFGIDGTRMHVDLRVGKSRQAEGGWVGHGTRKAAFSWLPLSLCFGKLLNWSLQVSASTSFPSFQSLACMPGGNDPALSYRYGGFLFPTVLCSSRYVFLSFYRQWYVAFLFLGQADLRQDGGRAGHGMRISSLSFLSGILAQSVDLFTLLSFTDCGVPLKFLCPRYVLLMLIVSKLCLSKTLTW</sequence>
<dbReference type="Proteomes" id="UP000193411">
    <property type="component" value="Unassembled WGS sequence"/>
</dbReference>
<dbReference type="EMBL" id="MCFL01000224">
    <property type="protein sequence ID" value="ORZ29325.1"/>
    <property type="molecule type" value="Genomic_DNA"/>
</dbReference>
<reference evidence="1 2" key="1">
    <citation type="submission" date="2016-07" db="EMBL/GenBank/DDBJ databases">
        <title>Pervasive Adenine N6-methylation of Active Genes in Fungi.</title>
        <authorList>
            <consortium name="DOE Joint Genome Institute"/>
            <person name="Mondo S.J."/>
            <person name="Dannebaum R.O."/>
            <person name="Kuo R.C."/>
            <person name="Labutti K."/>
            <person name="Haridas S."/>
            <person name="Kuo A."/>
            <person name="Salamov A."/>
            <person name="Ahrendt S.R."/>
            <person name="Lipzen A."/>
            <person name="Sullivan W."/>
            <person name="Andreopoulos W.B."/>
            <person name="Clum A."/>
            <person name="Lindquist E."/>
            <person name="Daum C."/>
            <person name="Ramamoorthy G.K."/>
            <person name="Gryganskyi A."/>
            <person name="Culley D."/>
            <person name="Magnuson J.K."/>
            <person name="James T.Y."/>
            <person name="O'Malley M.A."/>
            <person name="Stajich J.E."/>
            <person name="Spatafora J.W."/>
            <person name="Visel A."/>
            <person name="Grigoriev I.V."/>
        </authorList>
    </citation>
    <scope>NUCLEOTIDE SEQUENCE [LARGE SCALE GENOMIC DNA]</scope>
    <source>
        <strain evidence="1 2">PL171</strain>
    </source>
</reference>
<gene>
    <name evidence="1" type="ORF">BCR44DRAFT_252390</name>
</gene>
<protein>
    <submittedName>
        <fullName evidence="1">Uncharacterized protein</fullName>
    </submittedName>
</protein>
<keyword evidence="2" id="KW-1185">Reference proteome</keyword>